<reference evidence="1" key="1">
    <citation type="submission" date="2023-08" db="EMBL/GenBank/DDBJ databases">
        <authorList>
            <person name="Chen Y."/>
            <person name="Shah S."/>
            <person name="Dougan E. K."/>
            <person name="Thang M."/>
            <person name="Chan C."/>
        </authorList>
    </citation>
    <scope>NUCLEOTIDE SEQUENCE</scope>
</reference>
<evidence type="ECO:0000313" key="2">
    <source>
        <dbReference type="Proteomes" id="UP001178507"/>
    </source>
</evidence>
<sequence length="284" mass="31191">MLTGLIPMQFTGSHARVRQLISFQSSQTHQLRSCFGDAPRLTGCSVCIASSRPAGSMCEFYLIYATRTQLSWLVGPQLAFEACLTPAAPAACLLQAPRHISSVCLLERPQLRRSDACCRAFGLLKRLAQQRIVPKPAHRLCQGGSQVLAVLGLPLPSCCDTAVCCTPSHHKSEDAATRLPVLQPVALARGSQHLTCLSFLARLHPTYPTRTSCPRHDCPTAPSSHDGAMTVRKNPKRMKQTGGHFRSDCSGLRQQRWEDWEASKLMIFEDAAFLEASLARLEVQ</sequence>
<dbReference type="AlphaFoldDB" id="A0AA36I722"/>
<dbReference type="EMBL" id="CAUJNA010000878">
    <property type="protein sequence ID" value="CAJ1382160.1"/>
    <property type="molecule type" value="Genomic_DNA"/>
</dbReference>
<dbReference type="Proteomes" id="UP001178507">
    <property type="component" value="Unassembled WGS sequence"/>
</dbReference>
<proteinExistence type="predicted"/>
<keyword evidence="2" id="KW-1185">Reference proteome</keyword>
<accession>A0AA36I722</accession>
<gene>
    <name evidence="1" type="ORF">EVOR1521_LOCUS9608</name>
</gene>
<comment type="caution">
    <text evidence="1">The sequence shown here is derived from an EMBL/GenBank/DDBJ whole genome shotgun (WGS) entry which is preliminary data.</text>
</comment>
<organism evidence="1 2">
    <name type="scientific">Effrenium voratum</name>
    <dbReference type="NCBI Taxonomy" id="2562239"/>
    <lineage>
        <taxon>Eukaryota</taxon>
        <taxon>Sar</taxon>
        <taxon>Alveolata</taxon>
        <taxon>Dinophyceae</taxon>
        <taxon>Suessiales</taxon>
        <taxon>Symbiodiniaceae</taxon>
        <taxon>Effrenium</taxon>
    </lineage>
</organism>
<protein>
    <submittedName>
        <fullName evidence="1">Uncharacterized protein</fullName>
    </submittedName>
</protein>
<evidence type="ECO:0000313" key="1">
    <source>
        <dbReference type="EMBL" id="CAJ1382160.1"/>
    </source>
</evidence>
<name>A0AA36I722_9DINO</name>